<dbReference type="GO" id="GO:0016491">
    <property type="term" value="F:oxidoreductase activity"/>
    <property type="evidence" value="ECO:0007669"/>
    <property type="project" value="InterPro"/>
</dbReference>
<proteinExistence type="predicted"/>
<evidence type="ECO:0000313" key="2">
    <source>
        <dbReference type="EMBL" id="PRY67903.1"/>
    </source>
</evidence>
<evidence type="ECO:0000313" key="3">
    <source>
        <dbReference type="Proteomes" id="UP000237983"/>
    </source>
</evidence>
<dbReference type="RefSeq" id="WP_106212457.1">
    <property type="nucleotide sequence ID" value="NZ_PVTL01000005.1"/>
</dbReference>
<dbReference type="SUPFAM" id="SSF54373">
    <property type="entry name" value="FAD-linked reductases, C-terminal domain"/>
    <property type="match status" value="1"/>
</dbReference>
<dbReference type="InterPro" id="IPR002937">
    <property type="entry name" value="Amino_oxidase"/>
</dbReference>
<dbReference type="InterPro" id="IPR050464">
    <property type="entry name" value="Zeta_carotene_desat/Oxidored"/>
</dbReference>
<dbReference type="OrthoDB" id="3450553at2"/>
<dbReference type="Pfam" id="PF01593">
    <property type="entry name" value="Amino_oxidase"/>
    <property type="match status" value="1"/>
</dbReference>
<evidence type="ECO:0000259" key="1">
    <source>
        <dbReference type="Pfam" id="PF01593"/>
    </source>
</evidence>
<keyword evidence="3" id="KW-1185">Reference proteome</keyword>
<feature type="domain" description="Amine oxidase" evidence="1">
    <location>
        <begin position="12"/>
        <end position="266"/>
    </location>
</feature>
<dbReference type="Gene3D" id="1.10.3110.10">
    <property type="entry name" value="protoporphyrinogen ix oxidase, domain 3"/>
    <property type="match status" value="1"/>
</dbReference>
<dbReference type="SUPFAM" id="SSF51905">
    <property type="entry name" value="FAD/NAD(P)-binding domain"/>
    <property type="match status" value="1"/>
</dbReference>
<dbReference type="AlphaFoldDB" id="A0A2T0VCJ9"/>
<organism evidence="2 3">
    <name type="scientific">Glaciihabitans tibetensis</name>
    <dbReference type="NCBI Taxonomy" id="1266600"/>
    <lineage>
        <taxon>Bacteria</taxon>
        <taxon>Bacillati</taxon>
        <taxon>Actinomycetota</taxon>
        <taxon>Actinomycetes</taxon>
        <taxon>Micrococcales</taxon>
        <taxon>Microbacteriaceae</taxon>
        <taxon>Glaciihabitans</taxon>
    </lineage>
</organism>
<gene>
    <name evidence="2" type="ORF">B0I08_10564</name>
</gene>
<reference evidence="2 3" key="1">
    <citation type="submission" date="2018-03" db="EMBL/GenBank/DDBJ databases">
        <title>Genomic Encyclopedia of Type Strains, Phase III (KMG-III): the genomes of soil and plant-associated and newly described type strains.</title>
        <authorList>
            <person name="Whitman W."/>
        </authorList>
    </citation>
    <scope>NUCLEOTIDE SEQUENCE [LARGE SCALE GENOMIC DNA]</scope>
    <source>
        <strain evidence="2 3">CGMCC 1.12484</strain>
    </source>
</reference>
<name>A0A2T0VCJ9_9MICO</name>
<dbReference type="PANTHER" id="PTHR42923">
    <property type="entry name" value="PROTOPORPHYRINOGEN OXIDASE"/>
    <property type="match status" value="1"/>
</dbReference>
<dbReference type="PANTHER" id="PTHR42923:SF3">
    <property type="entry name" value="PROTOPORPHYRINOGEN OXIDASE"/>
    <property type="match status" value="1"/>
</dbReference>
<dbReference type="EMBL" id="PVTL01000005">
    <property type="protein sequence ID" value="PRY67903.1"/>
    <property type="molecule type" value="Genomic_DNA"/>
</dbReference>
<dbReference type="Gene3D" id="3.90.660.20">
    <property type="entry name" value="Protoporphyrinogen oxidase, mitochondrial, domain 2"/>
    <property type="match status" value="1"/>
</dbReference>
<sequence>MSDFVVVGGGVGGLVVARRLALGGASVTLVEASDHLGGTVARHHLGGLDLDAGAESFAVRGGTVAALLTQIGLGADIVAPNPEGAWLQPSTGHAVPLPKLSLLGIPGDPRAPDVVAVIGEDGALLAEGDALLPADYASDATSLGDLVERRMGTAVLDNLVAPIVRGVHSIDPKELDIDRVAPGLREAMRRTGSLASAVLELRGSARAGSSVAGIRGGLFRLVDALVGELDRLAVDIRLNTRVIAVEAGAVSIVQGRIAGRVVVAAPGLLGTPIEDGHRAVLATLVLDAPELAAAPRGTGVLVAAGASGVTARAATHSTAKWPWLAEAAAGREVVRLSYGAELPNHAELARADAAALFGVPLDPHSVIDFDLVQWRRPTRQAHTPTGISLVGETASGTGLAAVIGQAEAEAHSLLRDFPQ</sequence>
<dbReference type="Proteomes" id="UP000237983">
    <property type="component" value="Unassembled WGS sequence"/>
</dbReference>
<protein>
    <submittedName>
        <fullName evidence="2">Oxygen-dependent protoporphyrinogen oxidase</fullName>
    </submittedName>
</protein>
<accession>A0A2T0VCJ9</accession>
<dbReference type="InterPro" id="IPR036188">
    <property type="entry name" value="FAD/NAD-bd_sf"/>
</dbReference>
<dbReference type="Gene3D" id="3.50.50.60">
    <property type="entry name" value="FAD/NAD(P)-binding domain"/>
    <property type="match status" value="1"/>
</dbReference>
<comment type="caution">
    <text evidence="2">The sequence shown here is derived from an EMBL/GenBank/DDBJ whole genome shotgun (WGS) entry which is preliminary data.</text>
</comment>